<name>A0AAF6BLS8_MARPO</name>
<accession>A0AAF6BLS8</accession>
<dbReference type="PROSITE" id="PS50020">
    <property type="entry name" value="WW_DOMAIN_2"/>
    <property type="match status" value="1"/>
</dbReference>
<evidence type="ECO:0000313" key="4">
    <source>
        <dbReference type="Proteomes" id="UP001162541"/>
    </source>
</evidence>
<feature type="region of interest" description="Disordered" evidence="1">
    <location>
        <begin position="172"/>
        <end position="204"/>
    </location>
</feature>
<feature type="compositionally biased region" description="Basic and acidic residues" evidence="1">
    <location>
        <begin position="186"/>
        <end position="197"/>
    </location>
</feature>
<feature type="domain" description="WW" evidence="2">
    <location>
        <begin position="62"/>
        <end position="95"/>
    </location>
</feature>
<protein>
    <recommendedName>
        <fullName evidence="2">WW domain-containing protein</fullName>
    </recommendedName>
</protein>
<dbReference type="SUPFAM" id="SSF51045">
    <property type="entry name" value="WW domain"/>
    <property type="match status" value="1"/>
</dbReference>
<feature type="compositionally biased region" description="Polar residues" evidence="1">
    <location>
        <begin position="230"/>
        <end position="241"/>
    </location>
</feature>
<dbReference type="PANTHER" id="PTHR21715:SF0">
    <property type="entry name" value="RH04127P"/>
    <property type="match status" value="1"/>
</dbReference>
<dbReference type="Gene3D" id="3.30.1470.10">
    <property type="entry name" value="Photosystem I PsaD, reaction center subunit II"/>
    <property type="match status" value="1"/>
</dbReference>
<dbReference type="InterPro" id="IPR036020">
    <property type="entry name" value="WW_dom_sf"/>
</dbReference>
<dbReference type="PANTHER" id="PTHR21715">
    <property type="entry name" value="RH04127P"/>
    <property type="match status" value="1"/>
</dbReference>
<sequence length="1450" mass="166102">MGSSPDMGKDELMRPDYVVLEEEIEDNYQPTEEEIIEYAEWLGMELPRDKDLLWIAHGGLTKPLSTDWKPCRTEEDEIYYFNFETGESRWDHPCDEFHRNLLNAECQKLGRTLATQLWMQSSPEESSSQTSVLRDDQNYNDEGTHEEEMDIYKLATPSRTLGEQLSEAGLNSGVAVSNRSGISQKSPDDGGGRRIDSDPQSEGGFQMELVSEMRIDRKDVRTTLAPLKSRPSTEVQTSSPRTVEAQPGSKAEVRILSSSNEEEEEREMVSSRAQMMAKVRKKIDEEEKAVRDQARRAMQERVDMVINVEEMGLLADEREKMSDQVAKEVELHKQAEVARLRKKLGIEVADQMAGERHQMLEKERAKMYVEVAKQVQEERATEILKRKEMQVTEKFQLDEDEAEQLKRSAKENIKLEHSEYDEKRRSEFLDSTDSSVQDPRTLKHTLQPDFCSLLQYSRNHPQFQSQFLTGIERREIVRSAREKVKLEEMLFDEMREEMVIRVRESISVLERSMFEEEHRLAKIKMRDKVNKLYKEIVEKAELELIEEKEIILRSKIEDMQNRLQELVTCDTTLGTGRLTSTRLSNHLPVTATSTQSKVQASGFSSRGRMSTAALGGFDVPVASLCNSVIPSNLWRAEDDEEKNVKVEQLWSNKDPYAGAGNIMEVTVIPDTVPSLQERRDQIQGKSAKVSQRKHSTDFDIPVASDNLHLRLTESSSRSEDRKNVNVENIQKGRITSGIAYERSKILDSSLDSIQGLKSSNSAVEETIKHLFEDFRKKLKQELLDMNGHRRCTSRPYDTCQELCGVSDLPQPLGWTSGMNIKDLIHFWRNELQDKFLTLKDEMKEELKTLLKLKEAIPENLPTKELQAQRIGPGMAELQLEHGGATETHNTEGRVAESDICKDWRCDENQSHHLRYPRNNTNIADKGERLDIHRAKDISDKTKVSNVHQWISQTDVSSEANSTPELRDEEEMEKALNRFKLKHAGHVTYHPSNQKTLQSMQLGVPSNFEKKVQPPSRNSQGEVLHHRLANQPKWQELSQSSSGLEFFAADSQAALKKRSNLRTARMNKWVQKHIKWIMQQVSYGWRRADTICLKCGMAIKQMVRRLDSGRAIVVSLVQKSRRECKMGRCKGAEHVRASVDAEVSSWHDRRLDRSPNIDPRKRHKYMDSWMAIEEIGHTEHGTLRNVGLRQPSGAEKKNPSDFHLALNPQKNDGAMKWLFSDSELEELRNLWNMDADYENPIRAKSQLKTANRYKSVVEAPDKWTPGEPITRAGNSSTSQEIEDRSLVSTRKNIDPESGQGKSSMGRKKMSDIDMQELEDAIATFRQIRENPTSEVSGLGPSDIHDCEHESSCEVLKVRSNQDREGMTNIDMESLLQPSYQASVTERISEIEEVGEKGPDFITIDFKKPRNNGLALQRTQTLSDGYLSELTEDRRVSHSTSQNGVSLTKWRF</sequence>
<evidence type="ECO:0000259" key="2">
    <source>
        <dbReference type="PROSITE" id="PS50020"/>
    </source>
</evidence>
<gene>
    <name evidence="3" type="ORF">Mp_5g24360</name>
</gene>
<feature type="compositionally biased region" description="Low complexity" evidence="1">
    <location>
        <begin position="120"/>
        <end position="131"/>
    </location>
</feature>
<dbReference type="PROSITE" id="PS01159">
    <property type="entry name" value="WW_DOMAIN_1"/>
    <property type="match status" value="1"/>
</dbReference>
<dbReference type="Pfam" id="PF00397">
    <property type="entry name" value="WW"/>
    <property type="match status" value="1"/>
</dbReference>
<proteinExistence type="predicted"/>
<reference evidence="4" key="1">
    <citation type="journal article" date="2020" name="Curr. Biol.">
        <title>Chromatin organization in early land plants reveals an ancestral association between H3K27me3, transposons, and constitutive heterochromatin.</title>
        <authorList>
            <person name="Montgomery S.A."/>
            <person name="Tanizawa Y."/>
            <person name="Galik B."/>
            <person name="Wang N."/>
            <person name="Ito T."/>
            <person name="Mochizuki T."/>
            <person name="Akimcheva S."/>
            <person name="Bowman J.L."/>
            <person name="Cognat V."/>
            <person name="Marechal-Drouard L."/>
            <person name="Ekker H."/>
            <person name="Hong S.F."/>
            <person name="Kohchi T."/>
            <person name="Lin S.S."/>
            <person name="Liu L.D."/>
            <person name="Nakamura Y."/>
            <person name="Valeeva L.R."/>
            <person name="Shakirov E.V."/>
            <person name="Shippen D.E."/>
            <person name="Wei W.L."/>
            <person name="Yagura M."/>
            <person name="Yamaoka S."/>
            <person name="Yamato K.T."/>
            <person name="Liu C."/>
            <person name="Berger F."/>
        </authorList>
    </citation>
    <scope>NUCLEOTIDE SEQUENCE [LARGE SCALE GENOMIC DNA]</scope>
    <source>
        <strain evidence="4">Tak-1</strain>
    </source>
</reference>
<organism evidence="3 4">
    <name type="scientific">Marchantia polymorpha subsp. ruderalis</name>
    <dbReference type="NCBI Taxonomy" id="1480154"/>
    <lineage>
        <taxon>Eukaryota</taxon>
        <taxon>Viridiplantae</taxon>
        <taxon>Streptophyta</taxon>
        <taxon>Embryophyta</taxon>
        <taxon>Marchantiophyta</taxon>
        <taxon>Marchantiopsida</taxon>
        <taxon>Marchantiidae</taxon>
        <taxon>Marchantiales</taxon>
        <taxon>Marchantiaceae</taxon>
        <taxon>Marchantia</taxon>
    </lineage>
</organism>
<feature type="region of interest" description="Disordered" evidence="1">
    <location>
        <begin position="220"/>
        <end position="270"/>
    </location>
</feature>
<dbReference type="CDD" id="cd00201">
    <property type="entry name" value="WW"/>
    <property type="match status" value="1"/>
</dbReference>
<feature type="compositionally biased region" description="Polar residues" evidence="1">
    <location>
        <begin position="174"/>
        <end position="185"/>
    </location>
</feature>
<feature type="region of interest" description="Disordered" evidence="1">
    <location>
        <begin position="119"/>
        <end position="150"/>
    </location>
</feature>
<dbReference type="SMART" id="SM00456">
    <property type="entry name" value="WW"/>
    <property type="match status" value="1"/>
</dbReference>
<evidence type="ECO:0000313" key="3">
    <source>
        <dbReference type="EMBL" id="BBN12962.1"/>
    </source>
</evidence>
<evidence type="ECO:0000256" key="1">
    <source>
        <dbReference type="SAM" id="MobiDB-lite"/>
    </source>
</evidence>
<dbReference type="EMBL" id="AP019870">
    <property type="protein sequence ID" value="BBN12962.1"/>
    <property type="molecule type" value="Genomic_DNA"/>
</dbReference>
<dbReference type="InterPro" id="IPR053233">
    <property type="entry name" value="ABRA-related"/>
</dbReference>
<dbReference type="Proteomes" id="UP001162541">
    <property type="component" value="Chromosome 5"/>
</dbReference>
<feature type="region of interest" description="Disordered" evidence="1">
    <location>
        <begin position="1263"/>
        <end position="1308"/>
    </location>
</feature>
<dbReference type="InterPro" id="IPR001202">
    <property type="entry name" value="WW_dom"/>
</dbReference>